<evidence type="ECO:0000313" key="4">
    <source>
        <dbReference type="EMBL" id="MDT8900700.1"/>
    </source>
</evidence>
<evidence type="ECO:0000256" key="1">
    <source>
        <dbReference type="ARBA" id="ARBA00005254"/>
    </source>
</evidence>
<dbReference type="Gene3D" id="1.10.12.10">
    <property type="entry name" value="Lyase 2-enoyl-coa Hydratase, Chain A, domain 2"/>
    <property type="match status" value="1"/>
</dbReference>
<name>A0ABU3NWB4_9FIRM</name>
<comment type="caution">
    <text evidence="4">The sequence shown here is derived from an EMBL/GenBank/DDBJ whole genome shotgun (WGS) entry which is preliminary data.</text>
</comment>
<evidence type="ECO:0000256" key="2">
    <source>
        <dbReference type="ARBA" id="ARBA00023239"/>
    </source>
</evidence>
<accession>A0ABU3NWB4</accession>
<dbReference type="PROSITE" id="PS00166">
    <property type="entry name" value="ENOYL_COA_HYDRATASE"/>
    <property type="match status" value="1"/>
</dbReference>
<dbReference type="PANTHER" id="PTHR11941">
    <property type="entry name" value="ENOYL-COA HYDRATASE-RELATED"/>
    <property type="match status" value="1"/>
</dbReference>
<organism evidence="4 5">
    <name type="scientific">Anaeroselena agilis</name>
    <dbReference type="NCBI Taxonomy" id="3063788"/>
    <lineage>
        <taxon>Bacteria</taxon>
        <taxon>Bacillati</taxon>
        <taxon>Bacillota</taxon>
        <taxon>Negativicutes</taxon>
        <taxon>Acetonemataceae</taxon>
        <taxon>Anaeroselena</taxon>
    </lineage>
</organism>
<dbReference type="RefSeq" id="WP_413779237.1">
    <property type="nucleotide sequence ID" value="NZ_JAUOZS010000001.1"/>
</dbReference>
<dbReference type="InterPro" id="IPR029045">
    <property type="entry name" value="ClpP/crotonase-like_dom_sf"/>
</dbReference>
<dbReference type="Gene3D" id="3.90.226.10">
    <property type="entry name" value="2-enoyl-CoA Hydratase, Chain A, domain 1"/>
    <property type="match status" value="1"/>
</dbReference>
<keyword evidence="5" id="KW-1185">Reference proteome</keyword>
<gene>
    <name evidence="4" type="ORF">Q4T40_05525</name>
</gene>
<reference evidence="4 5" key="1">
    <citation type="submission" date="2023-07" db="EMBL/GenBank/DDBJ databases">
        <title>The novel representative of Negativicutes class, Anaeroselena agilis gen. nov. sp. nov.</title>
        <authorList>
            <person name="Prokofeva M.I."/>
            <person name="Elcheninov A.G."/>
            <person name="Klyukina A."/>
            <person name="Kublanov I.V."/>
            <person name="Frolov E.N."/>
            <person name="Podosokorskaya O.A."/>
        </authorList>
    </citation>
    <scope>NUCLEOTIDE SEQUENCE [LARGE SCALE GENOMIC DNA]</scope>
    <source>
        <strain evidence="4 5">4137-cl</strain>
    </source>
</reference>
<keyword evidence="2" id="KW-0456">Lyase</keyword>
<dbReference type="InterPro" id="IPR014748">
    <property type="entry name" value="Enoyl-CoA_hydra_C"/>
</dbReference>
<dbReference type="Proteomes" id="UP001254848">
    <property type="component" value="Unassembled WGS sequence"/>
</dbReference>
<dbReference type="Pfam" id="PF00378">
    <property type="entry name" value="ECH_1"/>
    <property type="match status" value="1"/>
</dbReference>
<protein>
    <submittedName>
        <fullName evidence="4">Enoyl-CoA hydratase-related protein</fullName>
    </submittedName>
</protein>
<sequence length="260" mass="27080">MASEPVLVTRDGGVATLTLNRPEVLNALNRDLVDSLAAALRALEADPAVRCIILTGSGKAFCAGGDLAFLSSLADKIAFRRFIKDTGNLAALIMGLEKPVIAMVNGVAAGAGFNLALACDIVIASRAARFAQSFAKVGLVPDCGGMYLLPRLVGPHKAKELMFTADLIDADTALALGLVTRLADPDSLAAVAGEFAARLAAAAPVALGCMKKIIGRSFDLDLDAVLEYEADLQTVCAATEDHREGVLAFQQKRPPVFSGK</sequence>
<evidence type="ECO:0000256" key="3">
    <source>
        <dbReference type="RuleBase" id="RU003707"/>
    </source>
</evidence>
<dbReference type="PANTHER" id="PTHR11941:SF133">
    <property type="entry name" value="1,2-EPOXYPHENYLACETYL-COA ISOMERASE"/>
    <property type="match status" value="1"/>
</dbReference>
<dbReference type="EMBL" id="JAUOZS010000001">
    <property type="protein sequence ID" value="MDT8900700.1"/>
    <property type="molecule type" value="Genomic_DNA"/>
</dbReference>
<proteinExistence type="inferred from homology"/>
<dbReference type="CDD" id="cd06558">
    <property type="entry name" value="crotonase-like"/>
    <property type="match status" value="1"/>
</dbReference>
<dbReference type="SUPFAM" id="SSF52096">
    <property type="entry name" value="ClpP/crotonase"/>
    <property type="match status" value="1"/>
</dbReference>
<dbReference type="InterPro" id="IPR018376">
    <property type="entry name" value="Enoyl-CoA_hyd/isom_CS"/>
</dbReference>
<evidence type="ECO:0000313" key="5">
    <source>
        <dbReference type="Proteomes" id="UP001254848"/>
    </source>
</evidence>
<dbReference type="InterPro" id="IPR001753">
    <property type="entry name" value="Enoyl-CoA_hydra/iso"/>
</dbReference>
<comment type="similarity">
    <text evidence="1 3">Belongs to the enoyl-CoA hydratase/isomerase family.</text>
</comment>